<name>A0ABW0KRC9_9BACT</name>
<keyword evidence="4" id="KW-1185">Reference proteome</keyword>
<feature type="compositionally biased region" description="Low complexity" evidence="1">
    <location>
        <begin position="577"/>
        <end position="594"/>
    </location>
</feature>
<reference evidence="4" key="1">
    <citation type="journal article" date="2019" name="Int. J. Syst. Evol. Microbiol.">
        <title>The Global Catalogue of Microorganisms (GCM) 10K type strain sequencing project: providing services to taxonomists for standard genome sequencing and annotation.</title>
        <authorList>
            <consortium name="The Broad Institute Genomics Platform"/>
            <consortium name="The Broad Institute Genome Sequencing Center for Infectious Disease"/>
            <person name="Wu L."/>
            <person name="Ma J."/>
        </authorList>
    </citation>
    <scope>NUCLEOTIDE SEQUENCE [LARGE SCALE GENOMIC DNA]</scope>
    <source>
        <strain evidence="4">CGMCC 4.1469</strain>
    </source>
</reference>
<dbReference type="InterPro" id="IPR042755">
    <property type="entry name" value="COP1"/>
</dbReference>
<feature type="compositionally biased region" description="Basic and acidic residues" evidence="1">
    <location>
        <begin position="789"/>
        <end position="817"/>
    </location>
</feature>
<feature type="compositionally biased region" description="Low complexity" evidence="1">
    <location>
        <begin position="690"/>
        <end position="704"/>
    </location>
</feature>
<feature type="compositionally biased region" description="Basic and acidic residues" evidence="1">
    <location>
        <begin position="499"/>
        <end position="517"/>
    </location>
</feature>
<feature type="compositionally biased region" description="Basic and acidic residues" evidence="1">
    <location>
        <begin position="601"/>
        <end position="626"/>
    </location>
</feature>
<dbReference type="PROSITE" id="PS51257">
    <property type="entry name" value="PROKAR_LIPOPROTEIN"/>
    <property type="match status" value="1"/>
</dbReference>
<feature type="compositionally biased region" description="Low complexity" evidence="1">
    <location>
        <begin position="958"/>
        <end position="978"/>
    </location>
</feature>
<dbReference type="PANTHER" id="PTHR44080">
    <property type="entry name" value="E3 UBIQUITIN-PROTEIN LIGASE COP1"/>
    <property type="match status" value="1"/>
</dbReference>
<feature type="compositionally biased region" description="Basic and acidic residues" evidence="1">
    <location>
        <begin position="948"/>
        <end position="957"/>
    </location>
</feature>
<feature type="compositionally biased region" description="Basic and acidic residues" evidence="1">
    <location>
        <begin position="979"/>
        <end position="992"/>
    </location>
</feature>
<dbReference type="Proteomes" id="UP001596052">
    <property type="component" value="Unassembled WGS sequence"/>
</dbReference>
<feature type="compositionally biased region" description="Low complexity" evidence="1">
    <location>
        <begin position="444"/>
        <end position="457"/>
    </location>
</feature>
<feature type="region of interest" description="Disordered" evidence="1">
    <location>
        <begin position="87"/>
        <end position="120"/>
    </location>
</feature>
<feature type="signal peptide" evidence="2">
    <location>
        <begin position="1"/>
        <end position="18"/>
    </location>
</feature>
<comment type="caution">
    <text evidence="3">The sequence shown here is derived from an EMBL/GenBank/DDBJ whole genome shotgun (WGS) entry which is preliminary data.</text>
</comment>
<feature type="compositionally biased region" description="Basic and acidic residues" evidence="1">
    <location>
        <begin position="527"/>
        <end position="537"/>
    </location>
</feature>
<dbReference type="EMBL" id="JBHSMQ010000003">
    <property type="protein sequence ID" value="MFC5455318.1"/>
    <property type="molecule type" value="Genomic_DNA"/>
</dbReference>
<protein>
    <submittedName>
        <fullName evidence="3">DUF6600 domain-containing protein</fullName>
    </submittedName>
</protein>
<accession>A0ABW0KRC9</accession>
<evidence type="ECO:0000256" key="2">
    <source>
        <dbReference type="SAM" id="SignalP"/>
    </source>
</evidence>
<feature type="compositionally biased region" description="Basic and acidic residues" evidence="1">
    <location>
        <begin position="743"/>
        <end position="771"/>
    </location>
</feature>
<feature type="chain" id="PRO_5045378045" evidence="2">
    <location>
        <begin position="19"/>
        <end position="1006"/>
    </location>
</feature>
<keyword evidence="2" id="KW-0732">Signal</keyword>
<dbReference type="PANTHER" id="PTHR44080:SF1">
    <property type="entry name" value="E3 UBIQUITIN-PROTEIN LIGASE COP1"/>
    <property type="match status" value="1"/>
</dbReference>
<proteinExistence type="predicted"/>
<feature type="compositionally biased region" description="Low complexity" evidence="1">
    <location>
        <begin position="772"/>
        <end position="788"/>
    </location>
</feature>
<feature type="compositionally biased region" description="Low complexity" evidence="1">
    <location>
        <begin position="542"/>
        <end position="569"/>
    </location>
</feature>
<evidence type="ECO:0000256" key="1">
    <source>
        <dbReference type="SAM" id="MobiDB-lite"/>
    </source>
</evidence>
<feature type="compositionally biased region" description="Basic and acidic residues" evidence="1">
    <location>
        <begin position="848"/>
        <end position="858"/>
    </location>
</feature>
<feature type="compositionally biased region" description="Basic and acidic residues" evidence="1">
    <location>
        <begin position="876"/>
        <end position="889"/>
    </location>
</feature>
<feature type="region of interest" description="Disordered" evidence="1">
    <location>
        <begin position="491"/>
        <end position="1006"/>
    </location>
</feature>
<evidence type="ECO:0000313" key="3">
    <source>
        <dbReference type="EMBL" id="MFC5455318.1"/>
    </source>
</evidence>
<dbReference type="Pfam" id="PF20245">
    <property type="entry name" value="DUF6600"/>
    <property type="match status" value="1"/>
</dbReference>
<feature type="compositionally biased region" description="Low complexity" evidence="1">
    <location>
        <begin position="641"/>
        <end position="665"/>
    </location>
</feature>
<feature type="compositionally biased region" description="Low complexity" evidence="1">
    <location>
        <begin position="818"/>
        <end position="834"/>
    </location>
</feature>
<evidence type="ECO:0000313" key="4">
    <source>
        <dbReference type="Proteomes" id="UP001596052"/>
    </source>
</evidence>
<feature type="region of interest" description="Disordered" evidence="1">
    <location>
        <begin position="397"/>
        <end position="478"/>
    </location>
</feature>
<feature type="compositionally biased region" description="Low complexity" evidence="1">
    <location>
        <begin position="931"/>
        <end position="947"/>
    </location>
</feature>
<dbReference type="RefSeq" id="WP_377166279.1">
    <property type="nucleotide sequence ID" value="NZ_JBHSMQ010000003.1"/>
</dbReference>
<feature type="compositionally biased region" description="Basic and acidic residues" evidence="1">
    <location>
        <begin position="87"/>
        <end position="105"/>
    </location>
</feature>
<feature type="compositionally biased region" description="Low complexity" evidence="1">
    <location>
        <begin position="859"/>
        <end position="875"/>
    </location>
</feature>
<dbReference type="InterPro" id="IPR046535">
    <property type="entry name" value="DUF6600"/>
</dbReference>
<feature type="compositionally biased region" description="Low complexity" evidence="1">
    <location>
        <begin position="890"/>
        <end position="906"/>
    </location>
</feature>
<feature type="compositionally biased region" description="Basic and acidic residues" evidence="1">
    <location>
        <begin position="920"/>
        <end position="930"/>
    </location>
</feature>
<feature type="compositionally biased region" description="Low complexity" evidence="1">
    <location>
        <begin position="722"/>
        <end position="742"/>
    </location>
</feature>
<feature type="compositionally biased region" description="Basic and acidic residues" evidence="1">
    <location>
        <begin position="705"/>
        <end position="721"/>
    </location>
</feature>
<feature type="compositionally biased region" description="Low complexity" evidence="1">
    <location>
        <begin position="673"/>
        <end position="683"/>
    </location>
</feature>
<gene>
    <name evidence="3" type="ORF">ACFQDI_10660</name>
</gene>
<organism evidence="3 4">
    <name type="scientific">Prosthecobacter fluviatilis</name>
    <dbReference type="NCBI Taxonomy" id="445931"/>
    <lineage>
        <taxon>Bacteria</taxon>
        <taxon>Pseudomonadati</taxon>
        <taxon>Verrucomicrobiota</taxon>
        <taxon>Verrucomicrobiia</taxon>
        <taxon>Verrucomicrobiales</taxon>
        <taxon>Verrucomicrobiaceae</taxon>
        <taxon>Prosthecobacter</taxon>
    </lineage>
</organism>
<sequence length="1006" mass="111621">MKPSFRCLCVASAVLALAGCDKPTPPAAVTPPAAETDGQLAEARDALQRQALEIETKTALMDKQLAEMAQSLKDRENAQLRDSLDTLKRQNDDLRAQADAARRQSDSIAQRMHSTPPLKTPPPVALPDYSLFYERLSPYGRWFEVNGYGYCWRPTITVAGWRPYVDGCWVWSSLGWAWQSNEPFGWATYHYGRWLNLARYGWVWVPGSEWAPAWVAWRQSRDCVGWAPLPPEPGACSGVYRDCDSRYGLGPASYTFIETTQFVSPTYINVYAPVTRQTTIFQHSVNVTQIVPSRGQGHAFTSHGGPPRVQMEQACGRSVPQRQVEAVRADQVPLQRHPHGRMEPAAPLAMVQLPAAQPGARIVRPEVKDRIQQPTRMSGFEGVPQREVTEIRESLAREKEAAAVQQRPFHGRMPNLPSQQAADVPAVVNGAPAPRNEPPQETRTAAVQPTAAAPVTPEKTTEAEPRRPGYGSTQPHFSRRAGGLQVIPAVPAAPAQEGVRPERVPESGSGAKREPERQAQTAMDAPRQPEVRAESKNADSSVPAATPSVPPVAAATAAVPAAEPGTVTPAVPPPPAMTETKAAEPAPATAAAEAGIISTDAARERTRAHERRQREIPDRAMTEPRTAEQAAANAEAEKSRMQAAAQQEAQAAQQQRMAADQAAAAEAEKVRQQAEAAAAQQRAAAERMSAEQAATAQAAAVQQRQQEEMQRAAQEQARRAAEGQQMRAQQETAQRAQEMAQRQAEETARRQQEAEMQRAQEQARRAAEEQQMRAQQETAQRAQEMAQRQAEETARRQQEAEMQRAQEQARRAAEEQQMRVQQEAAQRVQEMAQRQAEETARQMQRAQEQARRAAEEQQMRAQQEAAQRAQEMAQRQAEEQARRAAEEQQMRVQQEAAQRVQEMAQRQAEETARQMQRAQEQARRAAEEQQMRAQQEAAQRAQEMAQRQAEEQARRAAAEQQMRAQQEAVQRAQEMAQRQAEEQARRAQEEAQRAAAEAARNRPPGM</sequence>